<protein>
    <recommendedName>
        <fullName evidence="5">choloylglycine hydrolase</fullName>
        <ecNumber evidence="5">3.5.1.24</ecNumber>
    </recommendedName>
    <alternativeName>
        <fullName evidence="6">Bile salt hydrolase</fullName>
    </alternativeName>
    <alternativeName>
        <fullName evidence="7">Choloylglycine hydrolase</fullName>
    </alternativeName>
</protein>
<organism evidence="11 12">
    <name type="scientific">Trichococcus collinsii</name>
    <dbReference type="NCBI Taxonomy" id="157076"/>
    <lineage>
        <taxon>Bacteria</taxon>
        <taxon>Bacillati</taxon>
        <taxon>Bacillota</taxon>
        <taxon>Bacilli</taxon>
        <taxon>Lactobacillales</taxon>
        <taxon>Carnobacteriaceae</taxon>
        <taxon>Trichococcus</taxon>
    </lineage>
</organism>
<keyword evidence="3 11" id="KW-0378">Hydrolase</keyword>
<name>A0AB37ZYW0_9LACT</name>
<dbReference type="PANTHER" id="PTHR35527">
    <property type="entry name" value="CHOLOYLGLYCINE HYDROLASE"/>
    <property type="match status" value="1"/>
</dbReference>
<evidence type="ECO:0000256" key="4">
    <source>
        <dbReference type="ARBA" id="ARBA00023098"/>
    </source>
</evidence>
<evidence type="ECO:0000256" key="1">
    <source>
        <dbReference type="ARBA" id="ARBA00004860"/>
    </source>
</evidence>
<dbReference type="NCBIfam" id="NF038245">
    <property type="entry name" value="bile_salt_hydro"/>
    <property type="match status" value="1"/>
</dbReference>
<dbReference type="AlphaFoldDB" id="A0AB37ZYW0"/>
<dbReference type="InterPro" id="IPR052193">
    <property type="entry name" value="Peptidase_C59"/>
</dbReference>
<gene>
    <name evidence="11" type="ORF">SAMN04488525_102356</name>
</gene>
<dbReference type="PANTHER" id="PTHR35527:SF2">
    <property type="entry name" value="HYDROLASE"/>
    <property type="match status" value="1"/>
</dbReference>
<evidence type="ECO:0000313" key="11">
    <source>
        <dbReference type="EMBL" id="SEA24293.1"/>
    </source>
</evidence>
<feature type="domain" description="Choloylglycine hydrolase/NAAA C-terminal" evidence="10">
    <location>
        <begin position="2"/>
        <end position="312"/>
    </location>
</feature>
<dbReference type="InterPro" id="IPR029055">
    <property type="entry name" value="Ntn_hydrolases_N"/>
</dbReference>
<comment type="catalytic activity">
    <reaction evidence="9">
        <text>taurodeoxycholate + H2O = deoxycholate + taurine</text>
        <dbReference type="Rhea" id="RHEA:47556"/>
        <dbReference type="ChEBI" id="CHEBI:15377"/>
        <dbReference type="ChEBI" id="CHEBI:23614"/>
        <dbReference type="ChEBI" id="CHEBI:36261"/>
        <dbReference type="ChEBI" id="CHEBI:507393"/>
    </reaction>
    <physiologicalReaction direction="left-to-right" evidence="9">
        <dbReference type="Rhea" id="RHEA:47557"/>
    </physiologicalReaction>
</comment>
<dbReference type="RefSeq" id="WP_086987336.1">
    <property type="nucleotide sequence ID" value="NZ_FJNA01000003.1"/>
</dbReference>
<dbReference type="Proteomes" id="UP000199042">
    <property type="component" value="Unassembled WGS sequence"/>
</dbReference>
<comment type="caution">
    <text evidence="11">The sequence shown here is derived from an EMBL/GenBank/DDBJ whole genome shotgun (WGS) entry which is preliminary data.</text>
</comment>
<sequence length="324" mass="36192">MCTAVTYEGVDFYFGRNLDLDVSFNEQVTITPRQFEFRFRNGEVIKSHWAMIGMAAVIDDYPLYYDAMNEKGLCMAGLNFPGNACYLSRKEGMKNITPFEFIPFILGSCSSVEEAVDVLKSTILINETFNDFLPLAPLHWIISDQKHSIVVEPMPLGLKVFDNPVGVLTNNPTFDYHLTNLNNFLNLTSSPPINRFSGKMNLSASSIGMGSIGLPGDLSSPSRFVRAAFTKANATEETDEGLEVAQFFHILDSVAFTKGCAINEAGKEELTIYSACMNTQKGIYYYKTYANNQLNAVYLKRANLDGSILKTYELITSQQIREIN</sequence>
<dbReference type="Pfam" id="PF02275">
    <property type="entry name" value="CBAH"/>
    <property type="match status" value="1"/>
</dbReference>
<dbReference type="GO" id="GO:0045302">
    <property type="term" value="F:choloylglycine hydrolase activity"/>
    <property type="evidence" value="ECO:0007669"/>
    <property type="project" value="UniProtKB-EC"/>
</dbReference>
<evidence type="ECO:0000256" key="7">
    <source>
        <dbReference type="ARBA" id="ARBA00044806"/>
    </source>
</evidence>
<evidence type="ECO:0000256" key="3">
    <source>
        <dbReference type="ARBA" id="ARBA00022801"/>
    </source>
</evidence>
<evidence type="ECO:0000256" key="8">
    <source>
        <dbReference type="ARBA" id="ARBA00047285"/>
    </source>
</evidence>
<keyword evidence="12" id="KW-1185">Reference proteome</keyword>
<comment type="catalytic activity">
    <reaction evidence="8">
        <text>cholate + taurine = taurocholate + H2O</text>
        <dbReference type="Rhea" id="RHEA:47108"/>
        <dbReference type="ChEBI" id="CHEBI:15377"/>
        <dbReference type="ChEBI" id="CHEBI:29747"/>
        <dbReference type="ChEBI" id="CHEBI:36257"/>
        <dbReference type="ChEBI" id="CHEBI:507393"/>
    </reaction>
    <physiologicalReaction direction="right-to-left" evidence="8">
        <dbReference type="Rhea" id="RHEA:47110"/>
    </physiologicalReaction>
</comment>
<reference evidence="11 12" key="1">
    <citation type="submission" date="2016-10" db="EMBL/GenBank/DDBJ databases">
        <authorList>
            <person name="Varghese N."/>
            <person name="Submissions S."/>
        </authorList>
    </citation>
    <scope>NUCLEOTIDE SEQUENCE [LARGE SCALE GENOMIC DNA]</scope>
    <source>
        <strain evidence="11 12">DSM 14526</strain>
    </source>
</reference>
<evidence type="ECO:0000256" key="9">
    <source>
        <dbReference type="ARBA" id="ARBA00048897"/>
    </source>
</evidence>
<dbReference type="InterPro" id="IPR047711">
    <property type="entry name" value="CBAH"/>
</dbReference>
<dbReference type="EMBL" id="FNQH01000002">
    <property type="protein sequence ID" value="SEA24293.1"/>
    <property type="molecule type" value="Genomic_DNA"/>
</dbReference>
<keyword evidence="4" id="KW-0443">Lipid metabolism</keyword>
<comment type="pathway">
    <text evidence="1">Lipid metabolism; bile acid biosynthesis.</text>
</comment>
<evidence type="ECO:0000256" key="2">
    <source>
        <dbReference type="ARBA" id="ARBA00006625"/>
    </source>
</evidence>
<dbReference type="CDD" id="cd00542">
    <property type="entry name" value="Ntn_PVA"/>
    <property type="match status" value="1"/>
</dbReference>
<evidence type="ECO:0000259" key="10">
    <source>
        <dbReference type="Pfam" id="PF02275"/>
    </source>
</evidence>
<dbReference type="Gene3D" id="3.60.60.10">
    <property type="entry name" value="Penicillin V Acylase, Chain A"/>
    <property type="match status" value="1"/>
</dbReference>
<proteinExistence type="inferred from homology"/>
<dbReference type="InterPro" id="IPR029132">
    <property type="entry name" value="CBAH/NAAA_C"/>
</dbReference>
<evidence type="ECO:0000313" key="12">
    <source>
        <dbReference type="Proteomes" id="UP000199042"/>
    </source>
</evidence>
<accession>A0AB37ZYW0</accession>
<comment type="similarity">
    <text evidence="2">Belongs to the peptidase C59 family.</text>
</comment>
<dbReference type="EC" id="3.5.1.24" evidence="5"/>
<dbReference type="GO" id="GO:0006629">
    <property type="term" value="P:lipid metabolic process"/>
    <property type="evidence" value="ECO:0007669"/>
    <property type="project" value="UniProtKB-KW"/>
</dbReference>
<evidence type="ECO:0000256" key="6">
    <source>
        <dbReference type="ARBA" id="ARBA00044804"/>
    </source>
</evidence>
<evidence type="ECO:0000256" key="5">
    <source>
        <dbReference type="ARBA" id="ARBA00044769"/>
    </source>
</evidence>
<dbReference type="SUPFAM" id="SSF56235">
    <property type="entry name" value="N-terminal nucleophile aminohydrolases (Ntn hydrolases)"/>
    <property type="match status" value="1"/>
</dbReference>